<evidence type="ECO:0008006" key="12">
    <source>
        <dbReference type="Google" id="ProtNLM"/>
    </source>
</evidence>
<comment type="caution">
    <text evidence="10">The sequence shown here is derived from an EMBL/GenBank/DDBJ whole genome shotgun (WGS) entry which is preliminary data.</text>
</comment>
<evidence type="ECO:0000256" key="4">
    <source>
        <dbReference type="ARBA" id="ARBA00023054"/>
    </source>
</evidence>
<evidence type="ECO:0000256" key="3">
    <source>
        <dbReference type="ARBA" id="ARBA00023015"/>
    </source>
</evidence>
<evidence type="ECO:0000256" key="7">
    <source>
        <dbReference type="RuleBase" id="RU000487"/>
    </source>
</evidence>
<dbReference type="InterPro" id="IPR043129">
    <property type="entry name" value="ATPase_NBD"/>
</dbReference>
<dbReference type="AlphaFoldDB" id="A0A0E9N8V7"/>
<organism evidence="10 11">
    <name type="scientific">Saitoella complicata (strain BCRC 22490 / CBS 7301 / JCM 7358 / NBRC 10748 / NRRL Y-17804)</name>
    <dbReference type="NCBI Taxonomy" id="698492"/>
    <lineage>
        <taxon>Eukaryota</taxon>
        <taxon>Fungi</taxon>
        <taxon>Dikarya</taxon>
        <taxon>Ascomycota</taxon>
        <taxon>Taphrinomycotina</taxon>
        <taxon>Taphrinomycotina incertae sedis</taxon>
        <taxon>Saitoella</taxon>
    </lineage>
</organism>
<evidence type="ECO:0000256" key="9">
    <source>
        <dbReference type="SAM" id="MobiDB-lite"/>
    </source>
</evidence>
<dbReference type="InterPro" id="IPR004000">
    <property type="entry name" value="Actin"/>
</dbReference>
<sequence length="790" mass="88821">MTSSSRSVAVEPLRLYFKLLAEVRCQAAAGVRSSTAVQPRELPISSQLALTRTLLHAADRLQLNSRMSEARIYDVREPVFPGPTEAVDYSSFRGTSTPIVIDNGSCNLRAGYATDTTPRFSIESLYAKHRDRRMNKTYQLVGNDIMADPLARLSAKSPFDGPIVSNYEIMEGILDYVFLKLGVEGSSVDHPVVMTEVLGNPAVNRRSMNEVLFELYGVQSAAYGIDSLFSFHANNGKDGLVISTGNNSTNIVPVVNGKGVLSLAKRLNWGATQAATFLQSLMALKYPNFPQKLSLEQATLLLQDHCYVSPESYAEELRTYITEDILAEKDRIIQFPYTEVATMEKTQEEIDRLAEQRKASGRRLQEQAAAKRAEKLQNLEREMSAYQELKLSLNEQGKRDGKKVLEAEGFEDEAALDKVMKKLEAQIRKLRNKSLGLEEEEEEPEVPSFPLLDVPDEDLDEAGIKQKRQQKMQKANYDARMRLKVEKEAERQRIRDEEAADDLKRTTALDGWLATKRAAREELLQKINDRRRLKAELSDRKSMASQMRMKSLANLASDNPSGKKRRRGGDDDGFGMDDADWGVYRDVGDVDSEDEEDDTAELKKLEASLLEHDPEFVAGMEHDAAVDPRDSLVYKFLRGVHPQPWQPDNLAHAHQLHLNVERIRVPEVPFQPGIAGLDQASIIEIAKDILSRLQPSPRTNVVKDVFLTGGLSLLPNYRQRMKYEVRGILPVDTDFNVRQANDPLNDAWRGAATWASKGDELRKCLVTRQEYLEMGGDYMKEHGMGNALGC</sequence>
<comment type="similarity">
    <text evidence="7">Belongs to the actin family.</text>
</comment>
<dbReference type="SMART" id="SM00268">
    <property type="entry name" value="ACTIN"/>
    <property type="match status" value="1"/>
</dbReference>
<dbReference type="SUPFAM" id="SSF53067">
    <property type="entry name" value="Actin-like ATPase domain"/>
    <property type="match status" value="2"/>
</dbReference>
<evidence type="ECO:0000256" key="6">
    <source>
        <dbReference type="ARBA" id="ARBA00023242"/>
    </source>
</evidence>
<dbReference type="GO" id="GO:0032991">
    <property type="term" value="C:protein-containing complex"/>
    <property type="evidence" value="ECO:0007669"/>
    <property type="project" value="UniProtKB-ARBA"/>
</dbReference>
<dbReference type="GO" id="GO:0006974">
    <property type="term" value="P:DNA damage response"/>
    <property type="evidence" value="ECO:0007669"/>
    <property type="project" value="UniProtKB-KW"/>
</dbReference>
<feature type="coiled-coil region" evidence="8">
    <location>
        <begin position="343"/>
        <end position="443"/>
    </location>
</feature>
<comment type="subcellular location">
    <subcellularLocation>
        <location evidence="1">Nucleus</location>
    </subcellularLocation>
</comment>
<dbReference type="Pfam" id="PF00022">
    <property type="entry name" value="Actin"/>
    <property type="match status" value="2"/>
</dbReference>
<dbReference type="FunFam" id="3.30.420.40:FF:000058">
    <property type="entry name" value="Putative actin-related protein 5"/>
    <property type="match status" value="1"/>
</dbReference>
<evidence type="ECO:0000256" key="5">
    <source>
        <dbReference type="ARBA" id="ARBA00023163"/>
    </source>
</evidence>
<feature type="region of interest" description="Disordered" evidence="9">
    <location>
        <begin position="553"/>
        <end position="577"/>
    </location>
</feature>
<keyword evidence="3" id="KW-0805">Transcription regulation</keyword>
<feature type="coiled-coil region" evidence="8">
    <location>
        <begin position="480"/>
        <end position="540"/>
    </location>
</feature>
<dbReference type="PANTHER" id="PTHR11937">
    <property type="entry name" value="ACTIN"/>
    <property type="match status" value="1"/>
</dbReference>
<evidence type="ECO:0000256" key="2">
    <source>
        <dbReference type="ARBA" id="ARBA00022763"/>
    </source>
</evidence>
<keyword evidence="4 8" id="KW-0175">Coiled coil</keyword>
<dbReference type="Gene3D" id="3.30.420.40">
    <property type="match status" value="4"/>
</dbReference>
<dbReference type="GO" id="GO:0005634">
    <property type="term" value="C:nucleus"/>
    <property type="evidence" value="ECO:0007669"/>
    <property type="project" value="UniProtKB-SubCell"/>
</dbReference>
<evidence type="ECO:0000313" key="10">
    <source>
        <dbReference type="EMBL" id="GAO46136.1"/>
    </source>
</evidence>
<evidence type="ECO:0000313" key="11">
    <source>
        <dbReference type="Proteomes" id="UP000033140"/>
    </source>
</evidence>
<dbReference type="CDD" id="cd10211">
    <property type="entry name" value="ASKHA_NBD_Arp5"/>
    <property type="match status" value="1"/>
</dbReference>
<keyword evidence="11" id="KW-1185">Reference proteome</keyword>
<proteinExistence type="inferred from homology"/>
<name>A0A0E9N8V7_SAICN</name>
<keyword evidence="5" id="KW-0804">Transcription</keyword>
<evidence type="ECO:0000256" key="8">
    <source>
        <dbReference type="SAM" id="Coils"/>
    </source>
</evidence>
<reference evidence="10 11" key="3">
    <citation type="journal article" date="2015" name="Genome Announc.">
        <title>Draft Genome Sequence of the Archiascomycetous Yeast Saitoella complicata.</title>
        <authorList>
            <person name="Yamauchi K."/>
            <person name="Kondo S."/>
            <person name="Hamamoto M."/>
            <person name="Takahashi Y."/>
            <person name="Ogura Y."/>
            <person name="Hayashi T."/>
            <person name="Nishida H."/>
        </authorList>
    </citation>
    <scope>NUCLEOTIDE SEQUENCE [LARGE SCALE GENOMIC DNA]</scope>
    <source>
        <strain evidence="10 11">NRRL Y-17804</strain>
    </source>
</reference>
<evidence type="ECO:0000256" key="1">
    <source>
        <dbReference type="ARBA" id="ARBA00004123"/>
    </source>
</evidence>
<dbReference type="FunFam" id="3.30.420.40:FF:000122">
    <property type="entry name" value="ARP5 actin-related protein 5 homolog"/>
    <property type="match status" value="1"/>
</dbReference>
<keyword evidence="2" id="KW-0227">DNA damage</keyword>
<reference evidence="10 11" key="1">
    <citation type="journal article" date="2011" name="J. Gen. Appl. Microbiol.">
        <title>Draft genome sequencing of the enigmatic yeast Saitoella complicata.</title>
        <authorList>
            <person name="Nishida H."/>
            <person name="Hamamoto M."/>
            <person name="Sugiyama J."/>
        </authorList>
    </citation>
    <scope>NUCLEOTIDE SEQUENCE [LARGE SCALE GENOMIC DNA]</scope>
    <source>
        <strain evidence="10 11">NRRL Y-17804</strain>
    </source>
</reference>
<keyword evidence="6" id="KW-0539">Nucleus</keyword>
<accession>A0A0E9N8V7</accession>
<dbReference type="Gene3D" id="3.90.640.10">
    <property type="entry name" value="Actin, Chain A, domain 4"/>
    <property type="match status" value="2"/>
</dbReference>
<reference evidence="10 11" key="2">
    <citation type="journal article" date="2014" name="J. Gen. Appl. Microbiol.">
        <title>The early diverging ascomycetous budding yeast Saitoella complicata has three histone deacetylases belonging to the Clr6, Hos2, and Rpd3 lineages.</title>
        <authorList>
            <person name="Nishida H."/>
            <person name="Matsumoto T."/>
            <person name="Kondo S."/>
            <person name="Hamamoto M."/>
            <person name="Yoshikawa H."/>
        </authorList>
    </citation>
    <scope>NUCLEOTIDE SEQUENCE [LARGE SCALE GENOMIC DNA]</scope>
    <source>
        <strain evidence="10 11">NRRL Y-17804</strain>
    </source>
</reference>
<dbReference type="STRING" id="698492.A0A0E9N8V7"/>
<protein>
    <recommendedName>
        <fullName evidence="12">Actin-related protein 5</fullName>
    </recommendedName>
</protein>
<gene>
    <name evidence="10" type="ORF">G7K_0375-t1</name>
</gene>
<dbReference type="Proteomes" id="UP000033140">
    <property type="component" value="Unassembled WGS sequence"/>
</dbReference>
<dbReference type="EMBL" id="BACD03000002">
    <property type="protein sequence ID" value="GAO46136.1"/>
    <property type="molecule type" value="Genomic_DNA"/>
</dbReference>
<dbReference type="OMA" id="YPFTEHV"/>